<gene>
    <name evidence="3" type="ORF">HLB23_02945</name>
</gene>
<feature type="compositionally biased region" description="Basic and acidic residues" evidence="1">
    <location>
        <begin position="387"/>
        <end position="397"/>
    </location>
</feature>
<dbReference type="Proteomes" id="UP000586827">
    <property type="component" value="Unassembled WGS sequence"/>
</dbReference>
<accession>A0A849C784</accession>
<name>A0A849C784_9NOCA</name>
<dbReference type="Gene3D" id="3.40.50.360">
    <property type="match status" value="1"/>
</dbReference>
<dbReference type="InterPro" id="IPR029039">
    <property type="entry name" value="Flavoprotein-like_sf"/>
</dbReference>
<feature type="region of interest" description="Disordered" evidence="1">
    <location>
        <begin position="383"/>
        <end position="431"/>
    </location>
</feature>
<organism evidence="3 4">
    <name type="scientific">Nocardia uniformis</name>
    <dbReference type="NCBI Taxonomy" id="53432"/>
    <lineage>
        <taxon>Bacteria</taxon>
        <taxon>Bacillati</taxon>
        <taxon>Actinomycetota</taxon>
        <taxon>Actinomycetes</taxon>
        <taxon>Mycobacteriales</taxon>
        <taxon>Nocardiaceae</taxon>
        <taxon>Nocardia</taxon>
    </lineage>
</organism>
<dbReference type="AlphaFoldDB" id="A0A849C784"/>
<keyword evidence="2" id="KW-1133">Transmembrane helix</keyword>
<evidence type="ECO:0000313" key="3">
    <source>
        <dbReference type="EMBL" id="NNH68841.1"/>
    </source>
</evidence>
<dbReference type="RefSeq" id="WP_157553364.1">
    <property type="nucleotide sequence ID" value="NZ_JABELX010000001.1"/>
</dbReference>
<comment type="caution">
    <text evidence="3">The sequence shown here is derived from an EMBL/GenBank/DDBJ whole genome shotgun (WGS) entry which is preliminary data.</text>
</comment>
<proteinExistence type="predicted"/>
<protein>
    <submittedName>
        <fullName evidence="3">Uncharacterized protein</fullName>
    </submittedName>
</protein>
<evidence type="ECO:0000256" key="2">
    <source>
        <dbReference type="SAM" id="Phobius"/>
    </source>
</evidence>
<keyword evidence="2" id="KW-0812">Transmembrane</keyword>
<dbReference type="SUPFAM" id="SSF52218">
    <property type="entry name" value="Flavoproteins"/>
    <property type="match status" value="1"/>
</dbReference>
<evidence type="ECO:0000313" key="4">
    <source>
        <dbReference type="Proteomes" id="UP000586827"/>
    </source>
</evidence>
<feature type="transmembrane region" description="Helical" evidence="2">
    <location>
        <begin position="257"/>
        <end position="285"/>
    </location>
</feature>
<reference evidence="3 4" key="1">
    <citation type="submission" date="2020-05" db="EMBL/GenBank/DDBJ databases">
        <title>MicrobeNet Type strains.</title>
        <authorList>
            <person name="Nicholson A.C."/>
        </authorList>
    </citation>
    <scope>NUCLEOTIDE SEQUENCE [LARGE SCALE GENOMIC DNA]</scope>
    <source>
        <strain evidence="3 4">JCM 3224</strain>
    </source>
</reference>
<dbReference type="Gene3D" id="3.40.30.120">
    <property type="match status" value="1"/>
</dbReference>
<keyword evidence="4" id="KW-1185">Reference proteome</keyword>
<keyword evidence="2" id="KW-0472">Membrane</keyword>
<sequence length="483" mass="52752">MASESFCDDGVPTRRAVVFHYSQTGQLTEAMEAFIAPLAAAGWHIRQVAVTPAQPYPFPWSIRKFFGVFPTCVDDRAEIELATPDSEFHIAPDELIVLAYQVWYLSPSLPMRTVLNTHPEMFADRAVVSVVACRKMWYSAVLEVEQRLTELGARHLGAAVATDTRPQLITLITTLRWMFGGRRRTRGPLGRAGIDDRELDRLRECGRAWSDLSPTETERTVIGAPVKYPVAGADLMAGRLFRRWGSMIRAATRRSPALGAVAVSAFVVWLGLSLAILPLAVLLALPLHRRIDRAIDRRLGDIPRLARPAAADIASTAVDLGRPAPRYRLRRHSGEEITVPDPRDEGFLLLCGEEAEPRWRDAIGYVRIMDTTPIAALTISRTATPDARPHEAADTNGEHPNGGRLDVHDRADDAPQGYGPNAPVGGAFDGQRLYDPSGSALDGYGLHDGRAVLVGPGGVVAAVLRGADPHQELIRAMTTGLAR</sequence>
<evidence type="ECO:0000256" key="1">
    <source>
        <dbReference type="SAM" id="MobiDB-lite"/>
    </source>
</evidence>
<dbReference type="EMBL" id="JABELX010000001">
    <property type="protein sequence ID" value="NNH68841.1"/>
    <property type="molecule type" value="Genomic_DNA"/>
</dbReference>